<dbReference type="STRING" id="168384.SAMN05660368_01853"/>
<comment type="cofactor">
    <cofactor evidence="6">
        <name>[2Fe-2S] cluster</name>
        <dbReference type="ChEBI" id="CHEBI:190135"/>
    </cofactor>
</comment>
<dbReference type="InterPro" id="IPR010722">
    <property type="entry name" value="BATS_dom"/>
</dbReference>
<accession>C6LIH1</accession>
<dbReference type="InterPro" id="IPR013785">
    <property type="entry name" value="Aldolase_TIM"/>
</dbReference>
<evidence type="ECO:0000256" key="2">
    <source>
        <dbReference type="ARBA" id="ARBA00022691"/>
    </source>
</evidence>
<dbReference type="SFLD" id="SFLDS00029">
    <property type="entry name" value="Radical_SAM"/>
    <property type="match status" value="1"/>
</dbReference>
<feature type="binding site" evidence="7">
    <location>
        <position position="60"/>
    </location>
    <ligand>
        <name>[4Fe-4S] cluster</name>
        <dbReference type="ChEBI" id="CHEBI:49883"/>
        <note>4Fe-4S-S-AdoMet</note>
    </ligand>
</feature>
<dbReference type="InterPro" id="IPR058240">
    <property type="entry name" value="rSAM_sf"/>
</dbReference>
<dbReference type="PROSITE" id="PS51918">
    <property type="entry name" value="RADICAL_SAM"/>
    <property type="match status" value="1"/>
</dbReference>
<dbReference type="InterPro" id="IPR007197">
    <property type="entry name" value="rSAM"/>
</dbReference>
<dbReference type="RefSeq" id="WP_006863183.1">
    <property type="nucleotide sequence ID" value="NZ_ACCL02000017.1"/>
</dbReference>
<dbReference type="AlphaFoldDB" id="C6LIH1"/>
<evidence type="ECO:0000256" key="5">
    <source>
        <dbReference type="ARBA" id="ARBA00023014"/>
    </source>
</evidence>
<dbReference type="GO" id="GO:0046872">
    <property type="term" value="F:metal ion binding"/>
    <property type="evidence" value="ECO:0007669"/>
    <property type="project" value="UniProtKB-KW"/>
</dbReference>
<dbReference type="InterPro" id="IPR024021">
    <property type="entry name" value="FeFe-hyd_HydE_rSAM"/>
</dbReference>
<dbReference type="SMART" id="SM00729">
    <property type="entry name" value="Elp3"/>
    <property type="match status" value="1"/>
</dbReference>
<evidence type="ECO:0000256" key="7">
    <source>
        <dbReference type="PIRSR" id="PIRSR004762-1"/>
    </source>
</evidence>
<dbReference type="PANTHER" id="PTHR43726:SF1">
    <property type="entry name" value="BIOTIN SYNTHASE"/>
    <property type="match status" value="1"/>
</dbReference>
<evidence type="ECO:0000256" key="8">
    <source>
        <dbReference type="PIRSR" id="PIRSR004762-2"/>
    </source>
</evidence>
<feature type="binding site" evidence="8">
    <location>
        <position position="135"/>
    </location>
    <ligand>
        <name>(3R)-3-methyl-D-ornithine</name>
        <dbReference type="ChEBI" id="CHEBI:64642"/>
    </ligand>
</feature>
<dbReference type="SFLD" id="SFLDG01060">
    <property type="entry name" value="BATS_domain_containing"/>
    <property type="match status" value="1"/>
</dbReference>
<dbReference type="SFLD" id="SFLDF00348">
    <property type="entry name" value="FeFe_hydrogenase_maturase_(Hyd"/>
    <property type="match status" value="1"/>
</dbReference>
<dbReference type="Pfam" id="PF04055">
    <property type="entry name" value="Radical_SAM"/>
    <property type="match status" value="1"/>
</dbReference>
<proteinExistence type="predicted"/>
<dbReference type="OrthoDB" id="9775764at2"/>
<dbReference type="InterPro" id="IPR034422">
    <property type="entry name" value="HydE/PylB-like"/>
</dbReference>
<comment type="cofactor">
    <cofactor evidence="7">
        <name>[4Fe-4S] cluster</name>
        <dbReference type="ChEBI" id="CHEBI:49883"/>
    </cofactor>
    <text evidence="7">Binds 1 [4Fe-4S] cluster. The cluster is coordinated with 3 cysteines and an exchangeable S-adenosyl-L-methionine.</text>
</comment>
<dbReference type="SMART" id="SM00876">
    <property type="entry name" value="BATS"/>
    <property type="match status" value="1"/>
</dbReference>
<dbReference type="GO" id="GO:0016740">
    <property type="term" value="F:transferase activity"/>
    <property type="evidence" value="ECO:0007669"/>
    <property type="project" value="TreeGrafter"/>
</dbReference>
<dbReference type="GO" id="GO:0042364">
    <property type="term" value="P:water-soluble vitamin biosynthetic process"/>
    <property type="evidence" value="ECO:0007669"/>
    <property type="project" value="UniProtKB-ARBA"/>
</dbReference>
<keyword evidence="11" id="KW-1185">Reference proteome</keyword>
<dbReference type="Proteomes" id="UP000005561">
    <property type="component" value="Unassembled WGS sequence"/>
</dbReference>
<evidence type="ECO:0000256" key="3">
    <source>
        <dbReference type="ARBA" id="ARBA00022723"/>
    </source>
</evidence>
<dbReference type="SUPFAM" id="SSF102114">
    <property type="entry name" value="Radical SAM enzymes"/>
    <property type="match status" value="1"/>
</dbReference>
<evidence type="ECO:0000256" key="6">
    <source>
        <dbReference type="ARBA" id="ARBA00034078"/>
    </source>
</evidence>
<keyword evidence="1 7" id="KW-0004">4Fe-4S</keyword>
<keyword evidence="4 7" id="KW-0408">Iron</keyword>
<name>C6LIH1_9FIRM</name>
<sequence>MTAIVEELRRGRNLPEAALKELIECADYDEELFRQADEVRRQYYGTDVYIRGLIELTNYCKNDCFYCGIRRSNTQAVRYRLSRQDILECCREGYALGFRTFVLQGGEDGYYTDDRVCEIVSDIRAQYPDCAITLSLGEKPYESYLAFFKAGADRYLLRHETADETHYRKLHPPEQKLSVRKQCLWNLKKIGYQVGSGFMVGSPYQTTENLISDLRFLQELEPAMIGIGPFIPHHQTPFGEYAGGTLTLSLRMVAILRLMFPYALIPATTALGTIHPQGRELGLKAGANVVMPNLSPVKVRRLYELYDNKICTGEESAECRGCLEKRVASAGYRIVTARGDVACKSRREG</sequence>
<dbReference type="PANTHER" id="PTHR43726">
    <property type="entry name" value="3-METHYLORNITHINE SYNTHASE"/>
    <property type="match status" value="1"/>
</dbReference>
<evidence type="ECO:0000256" key="1">
    <source>
        <dbReference type="ARBA" id="ARBA00022485"/>
    </source>
</evidence>
<dbReference type="CDD" id="cd01335">
    <property type="entry name" value="Radical_SAM"/>
    <property type="match status" value="1"/>
</dbReference>
<gene>
    <name evidence="10" type="primary">hydE</name>
    <name evidence="10" type="ORF">BRYFOR_08409</name>
</gene>
<keyword evidence="3" id="KW-0479">Metal-binding</keyword>
<evidence type="ECO:0000256" key="4">
    <source>
        <dbReference type="ARBA" id="ARBA00023004"/>
    </source>
</evidence>
<feature type="binding site" evidence="7">
    <location>
        <position position="64"/>
    </location>
    <ligand>
        <name>[4Fe-4S] cluster</name>
        <dbReference type="ChEBI" id="CHEBI:49883"/>
        <note>4Fe-4S-S-AdoMet</note>
    </ligand>
</feature>
<comment type="caution">
    <text evidence="10">The sequence shown here is derived from an EMBL/GenBank/DDBJ whole genome shotgun (WGS) entry which is preliminary data.</text>
</comment>
<dbReference type="Gene3D" id="3.20.20.70">
    <property type="entry name" value="Aldolase class I"/>
    <property type="match status" value="1"/>
</dbReference>
<protein>
    <submittedName>
        <fullName evidence="10">Iron-only hydrogenase maturation rSAM protein HydE</fullName>
    </submittedName>
</protein>
<dbReference type="GO" id="GO:0044272">
    <property type="term" value="P:sulfur compound biosynthetic process"/>
    <property type="evidence" value="ECO:0007669"/>
    <property type="project" value="UniProtKB-ARBA"/>
</dbReference>
<dbReference type="NCBIfam" id="TIGR03956">
    <property type="entry name" value="rSAM_HydE"/>
    <property type="match status" value="1"/>
</dbReference>
<evidence type="ECO:0000313" key="10">
    <source>
        <dbReference type="EMBL" id="EET59553.1"/>
    </source>
</evidence>
<feature type="domain" description="Radical SAM core" evidence="9">
    <location>
        <begin position="46"/>
        <end position="268"/>
    </location>
</feature>
<dbReference type="InterPro" id="IPR006638">
    <property type="entry name" value="Elp3/MiaA/NifB-like_rSAM"/>
</dbReference>
<feature type="binding site" evidence="7">
    <location>
        <position position="67"/>
    </location>
    <ligand>
        <name>[4Fe-4S] cluster</name>
        <dbReference type="ChEBI" id="CHEBI:49883"/>
        <note>4Fe-4S-S-AdoMet</note>
    </ligand>
</feature>
<dbReference type="EMBL" id="ACCL02000017">
    <property type="protein sequence ID" value="EET59553.1"/>
    <property type="molecule type" value="Genomic_DNA"/>
</dbReference>
<organism evidence="10 11">
    <name type="scientific">Marvinbryantia formatexigens DSM 14469</name>
    <dbReference type="NCBI Taxonomy" id="478749"/>
    <lineage>
        <taxon>Bacteria</taxon>
        <taxon>Bacillati</taxon>
        <taxon>Bacillota</taxon>
        <taxon>Clostridia</taxon>
        <taxon>Lachnospirales</taxon>
        <taxon>Lachnospiraceae</taxon>
        <taxon>Marvinbryantia</taxon>
    </lineage>
</organism>
<evidence type="ECO:0000313" key="11">
    <source>
        <dbReference type="Proteomes" id="UP000005561"/>
    </source>
</evidence>
<dbReference type="eggNOG" id="COG0502">
    <property type="taxonomic scope" value="Bacteria"/>
</dbReference>
<dbReference type="PIRSF" id="PIRSF004762">
    <property type="entry name" value="CHP00423"/>
    <property type="match status" value="1"/>
</dbReference>
<keyword evidence="5 7" id="KW-0411">Iron-sulfur</keyword>
<dbReference type="GO" id="GO:0051539">
    <property type="term" value="F:4 iron, 4 sulfur cluster binding"/>
    <property type="evidence" value="ECO:0007669"/>
    <property type="project" value="UniProtKB-KW"/>
</dbReference>
<dbReference type="SFLD" id="SFLDG01280">
    <property type="entry name" value="HydE/PylB-like"/>
    <property type="match status" value="1"/>
</dbReference>
<evidence type="ECO:0000259" key="9">
    <source>
        <dbReference type="PROSITE" id="PS51918"/>
    </source>
</evidence>
<reference evidence="10" key="1">
    <citation type="submission" date="2009-07" db="EMBL/GenBank/DDBJ databases">
        <authorList>
            <person name="Weinstock G."/>
            <person name="Sodergren E."/>
            <person name="Clifton S."/>
            <person name="Fulton L."/>
            <person name="Fulton B."/>
            <person name="Courtney L."/>
            <person name="Fronick C."/>
            <person name="Harrison M."/>
            <person name="Strong C."/>
            <person name="Farmer C."/>
            <person name="Delahaunty K."/>
            <person name="Markovic C."/>
            <person name="Hall O."/>
            <person name="Minx P."/>
            <person name="Tomlinson C."/>
            <person name="Mitreva M."/>
            <person name="Nelson J."/>
            <person name="Hou S."/>
            <person name="Wollam A."/>
            <person name="Pepin K.H."/>
            <person name="Johnson M."/>
            <person name="Bhonagiri V."/>
            <person name="Nash W.E."/>
            <person name="Warren W."/>
            <person name="Chinwalla A."/>
            <person name="Mardis E.R."/>
            <person name="Wilson R.K."/>
        </authorList>
    </citation>
    <scope>NUCLEOTIDE SEQUENCE [LARGE SCALE GENOMIC DNA]</scope>
    <source>
        <strain evidence="10">DSM 14469</strain>
    </source>
</reference>
<feature type="binding site" evidence="8">
    <location>
        <position position="160"/>
    </location>
    <ligand>
        <name>S-adenosyl-L-methionine</name>
        <dbReference type="ChEBI" id="CHEBI:59789"/>
    </ligand>
</feature>
<keyword evidence="2 7" id="KW-0949">S-adenosyl-L-methionine</keyword>
<feature type="binding site" evidence="8">
    <location>
        <position position="180"/>
    </location>
    <ligand>
        <name>S-adenosyl-L-methionine</name>
        <dbReference type="ChEBI" id="CHEBI:59789"/>
    </ligand>
</feature>